<proteinExistence type="predicted"/>
<reference evidence="2 4" key="1">
    <citation type="submission" date="2019-07" db="EMBL/GenBank/DDBJ databases">
        <title>Whole genome shotgun sequence of Frigoribacterium faeni NBRC 103066.</title>
        <authorList>
            <person name="Hosoyama A."/>
            <person name="Uohara A."/>
            <person name="Ohji S."/>
            <person name="Ichikawa N."/>
        </authorList>
    </citation>
    <scope>NUCLEOTIDE SEQUENCE [LARGE SCALE GENOMIC DNA]</scope>
    <source>
        <strain evidence="2 4">NBRC 103066</strain>
    </source>
</reference>
<sequence length="142" mass="15389">MAAQATTRNRIIGAVVAIVVAILVAVGVRFAFDAFGGDSKEDQIAETVTEVKEQYELPQQIDQVTVLDDITAESDAIHYHYTLDGEGVETVTEEALEASVLPQLCSTEETRAILDRDIGMKYSYDVAGESDALQLAFTKADC</sequence>
<keyword evidence="1" id="KW-1133">Transmembrane helix</keyword>
<keyword evidence="1" id="KW-0812">Transmembrane</keyword>
<protein>
    <submittedName>
        <fullName evidence="3">Uncharacterized protein</fullName>
    </submittedName>
</protein>
<evidence type="ECO:0000313" key="4">
    <source>
        <dbReference type="Proteomes" id="UP000321154"/>
    </source>
</evidence>
<dbReference type="EMBL" id="JACGWW010000002">
    <property type="protein sequence ID" value="MBA8813824.1"/>
    <property type="molecule type" value="Genomic_DNA"/>
</dbReference>
<organism evidence="3 5">
    <name type="scientific">Frigoribacterium faeni</name>
    <dbReference type="NCBI Taxonomy" id="145483"/>
    <lineage>
        <taxon>Bacteria</taxon>
        <taxon>Bacillati</taxon>
        <taxon>Actinomycetota</taxon>
        <taxon>Actinomycetes</taxon>
        <taxon>Micrococcales</taxon>
        <taxon>Microbacteriaceae</taxon>
        <taxon>Frigoribacterium</taxon>
    </lineage>
</organism>
<feature type="transmembrane region" description="Helical" evidence="1">
    <location>
        <begin position="12"/>
        <end position="32"/>
    </location>
</feature>
<reference evidence="3 5" key="2">
    <citation type="submission" date="2020-07" db="EMBL/GenBank/DDBJ databases">
        <title>Sequencing the genomes of 1000 actinobacteria strains.</title>
        <authorList>
            <person name="Klenk H.-P."/>
        </authorList>
    </citation>
    <scope>NUCLEOTIDE SEQUENCE [LARGE SCALE GENOMIC DNA]</scope>
    <source>
        <strain evidence="3 5">DSM 10309</strain>
    </source>
</reference>
<accession>A0A7W3PJJ7</accession>
<dbReference type="Proteomes" id="UP000522688">
    <property type="component" value="Unassembled WGS sequence"/>
</dbReference>
<keyword evidence="4" id="KW-1185">Reference proteome</keyword>
<dbReference type="Proteomes" id="UP000321154">
    <property type="component" value="Unassembled WGS sequence"/>
</dbReference>
<keyword evidence="1" id="KW-0472">Membrane</keyword>
<dbReference type="OrthoDB" id="5020118at2"/>
<evidence type="ECO:0000256" key="1">
    <source>
        <dbReference type="SAM" id="Phobius"/>
    </source>
</evidence>
<dbReference type="EMBL" id="BJUV01000003">
    <property type="protein sequence ID" value="GEK82202.1"/>
    <property type="molecule type" value="Genomic_DNA"/>
</dbReference>
<evidence type="ECO:0000313" key="2">
    <source>
        <dbReference type="EMBL" id="GEK82202.1"/>
    </source>
</evidence>
<name>A0A7W3PJJ7_9MICO</name>
<comment type="caution">
    <text evidence="3">The sequence shown here is derived from an EMBL/GenBank/DDBJ whole genome shotgun (WGS) entry which is preliminary data.</text>
</comment>
<evidence type="ECO:0000313" key="5">
    <source>
        <dbReference type="Proteomes" id="UP000522688"/>
    </source>
</evidence>
<dbReference type="RefSeq" id="WP_146852658.1">
    <property type="nucleotide sequence ID" value="NZ_BAAAHR010000003.1"/>
</dbReference>
<dbReference type="Gene3D" id="3.30.300.250">
    <property type="match status" value="1"/>
</dbReference>
<evidence type="ECO:0000313" key="3">
    <source>
        <dbReference type="EMBL" id="MBA8813824.1"/>
    </source>
</evidence>
<gene>
    <name evidence="3" type="ORF">FB463_002073</name>
    <name evidence="2" type="ORF">FFA01_05110</name>
</gene>
<dbReference type="AlphaFoldDB" id="A0A7W3PJJ7"/>